<dbReference type="Proteomes" id="UP001569175">
    <property type="component" value="Unassembled WGS sequence"/>
</dbReference>
<protein>
    <recommendedName>
        <fullName evidence="3">Orphan protein</fullName>
    </recommendedName>
</protein>
<gene>
    <name evidence="1" type="ORF">ACED57_07405</name>
</gene>
<evidence type="ECO:0000313" key="1">
    <source>
        <dbReference type="EMBL" id="MEZ8052974.1"/>
    </source>
</evidence>
<evidence type="ECO:0000313" key="2">
    <source>
        <dbReference type="Proteomes" id="UP001569175"/>
    </source>
</evidence>
<evidence type="ECO:0008006" key="3">
    <source>
        <dbReference type="Google" id="ProtNLM"/>
    </source>
</evidence>
<comment type="caution">
    <text evidence="1">The sequence shown here is derived from an EMBL/GenBank/DDBJ whole genome shotgun (WGS) entry which is preliminary data.</text>
</comment>
<keyword evidence="2" id="KW-1185">Reference proteome</keyword>
<dbReference type="EMBL" id="JBGOOL010000015">
    <property type="protein sequence ID" value="MEZ8052974.1"/>
    <property type="molecule type" value="Genomic_DNA"/>
</dbReference>
<name>A0ABV4KKS4_9VIBR</name>
<proteinExistence type="predicted"/>
<accession>A0ABV4KKS4</accession>
<sequence length="174" mass="19872">MRGEMMIRAFVFIHKFIVSTLIFSLSLSFYTSANTLTLGINGQIKDRCEINFFSGNVMKFTEHHDVQLLPFNMYCNRPLGITINSKYGGLKYQHQGVDIIETYNLSLQIDELRLYESRHSSQLTSPVMINSSGVIPFSQQGSLRVALENSLRFAGYYQDVIEIEVYPSIHSVTK</sequence>
<organism evidence="1 2">
    <name type="scientific">Vibrio atlanticus</name>
    <dbReference type="NCBI Taxonomy" id="693153"/>
    <lineage>
        <taxon>Bacteria</taxon>
        <taxon>Pseudomonadati</taxon>
        <taxon>Pseudomonadota</taxon>
        <taxon>Gammaproteobacteria</taxon>
        <taxon>Vibrionales</taxon>
        <taxon>Vibrionaceae</taxon>
        <taxon>Vibrio</taxon>
    </lineage>
</organism>
<dbReference type="RefSeq" id="WP_170962721.1">
    <property type="nucleotide sequence ID" value="NZ_JBFRME010000095.1"/>
</dbReference>
<reference evidence="1 2" key="1">
    <citation type="submission" date="2024-06" db="EMBL/GenBank/DDBJ databases">
        <authorList>
            <person name="Steensen K."/>
            <person name="Seneca J."/>
            <person name="Bartlau N."/>
            <person name="Yu A.X."/>
            <person name="Polz M.F."/>
        </authorList>
    </citation>
    <scope>NUCLEOTIDE SEQUENCE [LARGE SCALE GENOMIC DNA]</scope>
    <source>
        <strain evidence="1 2">1F9</strain>
    </source>
</reference>